<evidence type="ECO:0000259" key="1">
    <source>
        <dbReference type="Pfam" id="PF14510"/>
    </source>
</evidence>
<feature type="domain" description="Pleiotropic ABC efflux transporter N-terminal" evidence="1">
    <location>
        <begin position="95"/>
        <end position="144"/>
    </location>
</feature>
<dbReference type="Pfam" id="PF14510">
    <property type="entry name" value="ABC_trans_N"/>
    <property type="match status" value="1"/>
</dbReference>
<dbReference type="RefSeq" id="XP_039126379.1">
    <property type="nucleotide sequence ID" value="XM_039270445.1"/>
</dbReference>
<proteinExistence type="predicted"/>
<sequence length="158" mass="18348">MAWPGDLGRMGSSRRALMAASFRANEEEGDYNFIYDDKDPRWVELESLPTPDRARKGIILDVSLTGQLVTNEVDVRRLKPHLKKTLMSRIFADVDEDNEQFLRWIKGRYERVGMELPKIEVRFQELSVEGKVYVGSRALPTLLNSVINFTEVFLFYFI</sequence>
<organism evidence="2 3">
    <name type="scientific">Dioscorea cayennensis subsp. rotundata</name>
    <name type="common">White Guinea yam</name>
    <name type="synonym">Dioscorea rotundata</name>
    <dbReference type="NCBI Taxonomy" id="55577"/>
    <lineage>
        <taxon>Eukaryota</taxon>
        <taxon>Viridiplantae</taxon>
        <taxon>Streptophyta</taxon>
        <taxon>Embryophyta</taxon>
        <taxon>Tracheophyta</taxon>
        <taxon>Spermatophyta</taxon>
        <taxon>Magnoliopsida</taxon>
        <taxon>Liliopsida</taxon>
        <taxon>Dioscoreales</taxon>
        <taxon>Dioscoreaceae</taxon>
        <taxon>Dioscorea</taxon>
    </lineage>
</organism>
<gene>
    <name evidence="3" type="primary">LOC120262347</name>
</gene>
<evidence type="ECO:0000313" key="2">
    <source>
        <dbReference type="Proteomes" id="UP001515500"/>
    </source>
</evidence>
<dbReference type="PANTHER" id="PTHR48040">
    <property type="entry name" value="PLEIOTROPIC DRUG RESISTANCE PROTEIN 1-LIKE ISOFORM X1"/>
    <property type="match status" value="1"/>
</dbReference>
<reference evidence="3" key="1">
    <citation type="submission" date="2025-08" db="UniProtKB">
        <authorList>
            <consortium name="RefSeq"/>
        </authorList>
    </citation>
    <scope>IDENTIFICATION</scope>
</reference>
<dbReference type="AlphaFoldDB" id="A0AB40BGF6"/>
<name>A0AB40BGF6_DIOCR</name>
<dbReference type="Proteomes" id="UP001515500">
    <property type="component" value="Chromosome 5"/>
</dbReference>
<evidence type="ECO:0000313" key="3">
    <source>
        <dbReference type="RefSeq" id="XP_039126379.1"/>
    </source>
</evidence>
<accession>A0AB40BGF6</accession>
<dbReference type="InterPro" id="IPR029481">
    <property type="entry name" value="ABC_trans_N"/>
</dbReference>
<keyword evidence="2" id="KW-1185">Reference proteome</keyword>
<dbReference type="PANTHER" id="PTHR48040:SF60">
    <property type="entry name" value="ABC TRANSPORTER DOMAIN-CONTAINING PROTEIN"/>
    <property type="match status" value="1"/>
</dbReference>
<protein>
    <submittedName>
        <fullName evidence="3">Pleiotropic drug resistance protein 2-like</fullName>
    </submittedName>
</protein>
<dbReference type="GeneID" id="120262347"/>